<name>A0ACB5U291_CANBO</name>
<gene>
    <name evidence="1" type="ORF">Cboi01_000540100</name>
</gene>
<accession>A0ACB5U291</accession>
<keyword evidence="2" id="KW-1185">Reference proteome</keyword>
<organism evidence="1 2">
    <name type="scientific">Candida boidinii</name>
    <name type="common">Yeast</name>
    <dbReference type="NCBI Taxonomy" id="5477"/>
    <lineage>
        <taxon>Eukaryota</taxon>
        <taxon>Fungi</taxon>
        <taxon>Dikarya</taxon>
        <taxon>Ascomycota</taxon>
        <taxon>Saccharomycotina</taxon>
        <taxon>Pichiomycetes</taxon>
        <taxon>Pichiales</taxon>
        <taxon>Pichiaceae</taxon>
        <taxon>Ogataea</taxon>
        <taxon>Ogataea/Candida clade</taxon>
    </lineage>
</organism>
<proteinExistence type="predicted"/>
<dbReference type="EMBL" id="BSXV01004161">
    <property type="protein sequence ID" value="GME99861.1"/>
    <property type="molecule type" value="Genomic_DNA"/>
</dbReference>
<sequence>MSSAVAPSNATFKDKEKPQEVRKANIIAARAVADAIRTSLGPKGMDKMIKTGRGDVIISNDGHTILKHMAVLHPVAKMLVDLSGAQDVEAGDGTTSVVILTGALLGAAEKLLNKGIHPTVISESFQKASIRSVEILKDMSHKISLSDRDQLIRAASTSLSSKIVSQHSSLLAPIAVDSVLKVVNQDATNVDLSDIRLIKKVGGTIDETQTVDGVVLTQNVIKTAGGPTRMEKAKIDKWIKF</sequence>
<reference evidence="1" key="1">
    <citation type="submission" date="2023-04" db="EMBL/GenBank/DDBJ databases">
        <title>Candida boidinii NBRC 1967.</title>
        <authorList>
            <person name="Ichikawa N."/>
            <person name="Sato H."/>
            <person name="Tonouchi N."/>
        </authorList>
    </citation>
    <scope>NUCLEOTIDE SEQUENCE</scope>
    <source>
        <strain evidence="1">NBRC 1967</strain>
    </source>
</reference>
<evidence type="ECO:0000313" key="2">
    <source>
        <dbReference type="Proteomes" id="UP001165101"/>
    </source>
</evidence>
<dbReference type="Proteomes" id="UP001165101">
    <property type="component" value="Unassembled WGS sequence"/>
</dbReference>
<evidence type="ECO:0000313" key="1">
    <source>
        <dbReference type="EMBL" id="GME99861.1"/>
    </source>
</evidence>
<comment type="caution">
    <text evidence="1">The sequence shown here is derived from an EMBL/GenBank/DDBJ whole genome shotgun (WGS) entry which is preliminary data.</text>
</comment>
<protein>
    <submittedName>
        <fullName evidence="1">Unnamed protein product</fullName>
    </submittedName>
</protein>